<dbReference type="SUPFAM" id="SSF54285">
    <property type="entry name" value="MoaD/ThiS"/>
    <property type="match status" value="1"/>
</dbReference>
<organism evidence="3 4">
    <name type="scientific">Allofrancisella inopinata</name>
    <dbReference type="NCBI Taxonomy" id="1085647"/>
    <lineage>
        <taxon>Bacteria</taxon>
        <taxon>Pseudomonadati</taxon>
        <taxon>Pseudomonadota</taxon>
        <taxon>Gammaproteobacteria</taxon>
        <taxon>Thiotrichales</taxon>
        <taxon>Francisellaceae</taxon>
        <taxon>Allofrancisella</taxon>
    </lineage>
</organism>
<dbReference type="InterPro" id="IPR037021">
    <property type="entry name" value="RnfH_sf"/>
</dbReference>
<gene>
    <name evidence="3" type="ORF">E4K63_04450</name>
</gene>
<accession>A0AAE6YHS6</accession>
<keyword evidence="4" id="KW-1185">Reference proteome</keyword>
<dbReference type="InterPro" id="IPR016155">
    <property type="entry name" value="Mopterin_synth/thiamin_S_b"/>
</dbReference>
<dbReference type="AlphaFoldDB" id="A0AAE6YHS6"/>
<evidence type="ECO:0000256" key="1">
    <source>
        <dbReference type="ARBA" id="ARBA00010645"/>
    </source>
</evidence>
<evidence type="ECO:0000313" key="4">
    <source>
        <dbReference type="Proteomes" id="UP000502004"/>
    </source>
</evidence>
<evidence type="ECO:0000313" key="3">
    <source>
        <dbReference type="EMBL" id="QIV96118.1"/>
    </source>
</evidence>
<proteinExistence type="inferred from homology"/>
<dbReference type="PANTHER" id="PTHR37483">
    <property type="entry name" value="UPF0125 PROTEIN RATB"/>
    <property type="match status" value="1"/>
</dbReference>
<dbReference type="KEGG" id="aii:E4K63_04450"/>
<evidence type="ECO:0000256" key="2">
    <source>
        <dbReference type="HAMAP-Rule" id="MF_00460"/>
    </source>
</evidence>
<dbReference type="Pfam" id="PF03658">
    <property type="entry name" value="Ub-RnfH"/>
    <property type="match status" value="1"/>
</dbReference>
<protein>
    <recommendedName>
        <fullName evidence="2">UPF0125 protein E4K63_04450</fullName>
    </recommendedName>
</protein>
<dbReference type="PANTHER" id="PTHR37483:SF1">
    <property type="entry name" value="UPF0125 PROTEIN RATB"/>
    <property type="match status" value="1"/>
</dbReference>
<name>A0AAE6YHS6_9GAMM</name>
<dbReference type="Proteomes" id="UP000502004">
    <property type="component" value="Chromosome"/>
</dbReference>
<dbReference type="RefSeq" id="WP_133942497.1">
    <property type="nucleotide sequence ID" value="NZ_CP038241.1"/>
</dbReference>
<comment type="similarity">
    <text evidence="1 2">Belongs to the UPF0125 (RnfH) family.</text>
</comment>
<reference evidence="3 4" key="1">
    <citation type="submission" date="2019-03" db="EMBL/GenBank/DDBJ databases">
        <title>Complete Genome Sequence of Allofrancisella inopinata Strain SYSU YG23 Isolated from Water-Cooling Systems in China.</title>
        <authorList>
            <person name="Ohrman C."/>
            <person name="Uneklint I."/>
            <person name="Sjodin A."/>
        </authorList>
    </citation>
    <scope>NUCLEOTIDE SEQUENCE [LARGE SCALE GENOMIC DNA]</scope>
    <source>
        <strain evidence="3 4">SYSU YG23</strain>
    </source>
</reference>
<sequence>MKVEVIYPLFNEQRSFFVEFVGNLSVRQAIQKSKILHTYPELEKIEDFKIGIYGEIIDLDAPINDNDRIEIYRELTIDPKKARMLRAEQKRKKEGIKLFGA</sequence>
<dbReference type="HAMAP" id="MF_00460">
    <property type="entry name" value="UPF0125_RnfH"/>
    <property type="match status" value="1"/>
</dbReference>
<dbReference type="Gene3D" id="3.10.20.280">
    <property type="entry name" value="RnfH-like"/>
    <property type="match status" value="1"/>
</dbReference>
<dbReference type="InterPro" id="IPR005346">
    <property type="entry name" value="RnfH"/>
</dbReference>
<dbReference type="EMBL" id="CP038241">
    <property type="protein sequence ID" value="QIV96118.1"/>
    <property type="molecule type" value="Genomic_DNA"/>
</dbReference>